<sequence length="138" mass="15570">MLGILISLTGLCCLVFLFDIDCSQEKRSFERIPVCSFHEMAGRFNEKSGISERIPLGSFNGMFNFTGSWQVDAAGTKSLAMVGHFIPLYKVQIAKVNLVLREEVKRAAVPYSWDPASLARYFVLARIAYRNELLEKTL</sequence>
<feature type="chain" id="PRO_5020704419" evidence="1">
    <location>
        <begin position="18"/>
        <end position="138"/>
    </location>
</feature>
<dbReference type="PANTHER" id="PTHR33199:SF3">
    <property type="entry name" value="MACPF DOMAIN-CONTAINING PROTEIN CAD1"/>
    <property type="match status" value="1"/>
</dbReference>
<name>A0A4U5P2L0_POPAL</name>
<dbReference type="PANTHER" id="PTHR33199">
    <property type="entry name" value="MACPF DOMAIN-CONTAINING PROTEIN CAD1"/>
    <property type="match status" value="1"/>
</dbReference>
<dbReference type="STRING" id="43335.A0A4U5P2L0"/>
<proteinExistence type="predicted"/>
<reference evidence="2" key="1">
    <citation type="submission" date="2018-10" db="EMBL/GenBank/DDBJ databases">
        <title>Population genomic analysis revealed the cold adaptation of white poplar.</title>
        <authorList>
            <person name="Liu Y.-J."/>
        </authorList>
    </citation>
    <scope>NUCLEOTIDE SEQUENCE [LARGE SCALE GENOMIC DNA]</scope>
    <source>
        <strain evidence="2">PAL-ZL1</strain>
    </source>
</reference>
<dbReference type="AlphaFoldDB" id="A0A4U5P2L0"/>
<dbReference type="InterPro" id="IPR044663">
    <property type="entry name" value="CAD1/NSL1-like"/>
</dbReference>
<dbReference type="EMBL" id="RCHU01000875">
    <property type="protein sequence ID" value="TKR90427.1"/>
    <property type="molecule type" value="Genomic_DNA"/>
</dbReference>
<evidence type="ECO:0000256" key="1">
    <source>
        <dbReference type="SAM" id="SignalP"/>
    </source>
</evidence>
<comment type="caution">
    <text evidence="2">The sequence shown here is derived from an EMBL/GenBank/DDBJ whole genome shotgun (WGS) entry which is preliminary data.</text>
</comment>
<dbReference type="GO" id="GO:0009626">
    <property type="term" value="P:plant-type hypersensitive response"/>
    <property type="evidence" value="ECO:0007669"/>
    <property type="project" value="TreeGrafter"/>
</dbReference>
<accession>A0A4U5P2L0</accession>
<dbReference type="GO" id="GO:2000031">
    <property type="term" value="P:regulation of salicylic acid mediated signaling pathway"/>
    <property type="evidence" value="ECO:0007669"/>
    <property type="project" value="InterPro"/>
</dbReference>
<evidence type="ECO:0000313" key="2">
    <source>
        <dbReference type="EMBL" id="TKR90427.1"/>
    </source>
</evidence>
<gene>
    <name evidence="2" type="ORF">D5086_0000233520</name>
</gene>
<feature type="signal peptide" evidence="1">
    <location>
        <begin position="1"/>
        <end position="17"/>
    </location>
</feature>
<keyword evidence="1" id="KW-0732">Signal</keyword>
<protein>
    <submittedName>
        <fullName evidence="2">MACPF domain-containing protein CAD1-like</fullName>
    </submittedName>
</protein>
<dbReference type="GO" id="GO:0005886">
    <property type="term" value="C:plasma membrane"/>
    <property type="evidence" value="ECO:0007669"/>
    <property type="project" value="TreeGrafter"/>
</dbReference>
<organism evidence="2">
    <name type="scientific">Populus alba</name>
    <name type="common">White poplar</name>
    <dbReference type="NCBI Taxonomy" id="43335"/>
    <lineage>
        <taxon>Eukaryota</taxon>
        <taxon>Viridiplantae</taxon>
        <taxon>Streptophyta</taxon>
        <taxon>Embryophyta</taxon>
        <taxon>Tracheophyta</taxon>
        <taxon>Spermatophyta</taxon>
        <taxon>Magnoliopsida</taxon>
        <taxon>eudicotyledons</taxon>
        <taxon>Gunneridae</taxon>
        <taxon>Pentapetalae</taxon>
        <taxon>rosids</taxon>
        <taxon>fabids</taxon>
        <taxon>Malpighiales</taxon>
        <taxon>Salicaceae</taxon>
        <taxon>Saliceae</taxon>
        <taxon>Populus</taxon>
    </lineage>
</organism>